<dbReference type="Gene3D" id="3.90.550.10">
    <property type="entry name" value="Spore Coat Polysaccharide Biosynthesis Protein SpsA, Chain A"/>
    <property type="match status" value="1"/>
</dbReference>
<evidence type="ECO:0000256" key="4">
    <source>
        <dbReference type="ARBA" id="ARBA00023134"/>
    </source>
</evidence>
<dbReference type="KEGG" id="ave:Arcve_1619"/>
<comment type="function">
    <text evidence="5">Guanylyltransferase that catalyzes the activation of (2S)-2-phospholactate (2-PL) as (2S)-lactyl-2-diphospho-5'-guanosine, via the condensation of 2-PL with GTP. It is involved in the biosynthesis of coenzyme F420, a hydride carrier cofactor.</text>
</comment>
<dbReference type="NCBIfam" id="TIGR03552">
    <property type="entry name" value="F420_cofC"/>
    <property type="match status" value="1"/>
</dbReference>
<dbReference type="Gene3D" id="6.10.140.50">
    <property type="match status" value="1"/>
</dbReference>
<dbReference type="EMBL" id="CP002588">
    <property type="protein sequence ID" value="AEA47619.1"/>
    <property type="molecule type" value="Genomic_DNA"/>
</dbReference>
<keyword evidence="2 5" id="KW-0548">Nucleotidyltransferase</keyword>
<keyword evidence="3 5" id="KW-0547">Nucleotide-binding</keyword>
<dbReference type="PANTHER" id="PTHR40392">
    <property type="entry name" value="2-PHOSPHO-L-LACTATE GUANYLYLTRANSFERASE"/>
    <property type="match status" value="1"/>
</dbReference>
<comment type="catalytic activity">
    <reaction evidence="5">
        <text>(2S)-2-phospholactate + GTP + H(+) = (2S)-lactyl-2-diphospho-5'-guanosine + diphosphate</text>
        <dbReference type="Rhea" id="RHEA:63424"/>
        <dbReference type="ChEBI" id="CHEBI:15378"/>
        <dbReference type="ChEBI" id="CHEBI:33019"/>
        <dbReference type="ChEBI" id="CHEBI:37565"/>
        <dbReference type="ChEBI" id="CHEBI:59435"/>
        <dbReference type="ChEBI" id="CHEBI:59906"/>
        <dbReference type="EC" id="2.7.7.68"/>
    </reaction>
</comment>
<dbReference type="Proteomes" id="UP000008136">
    <property type="component" value="Chromosome"/>
</dbReference>
<gene>
    <name evidence="5" type="primary">cofC</name>
    <name evidence="6" type="ordered locus">Arcve_1619</name>
</gene>
<dbReference type="GeneID" id="10394744"/>
<dbReference type="UniPathway" id="UPA00071"/>
<dbReference type="Pfam" id="PF01983">
    <property type="entry name" value="CofC"/>
    <property type="match status" value="1"/>
</dbReference>
<dbReference type="HOGENOM" id="CLU_076569_2_0_2"/>
<comment type="subunit">
    <text evidence="5">Homodimer.</text>
</comment>
<dbReference type="InterPro" id="IPR002835">
    <property type="entry name" value="CofC"/>
</dbReference>
<dbReference type="SUPFAM" id="SSF53448">
    <property type="entry name" value="Nucleotide-diphospho-sugar transferases"/>
    <property type="match status" value="1"/>
</dbReference>
<dbReference type="PANTHER" id="PTHR40392:SF1">
    <property type="entry name" value="2-PHOSPHO-L-LACTATE GUANYLYLTRANSFERASE"/>
    <property type="match status" value="1"/>
</dbReference>
<keyword evidence="1 5" id="KW-0808">Transferase</keyword>
<keyword evidence="4 5" id="KW-0342">GTP-binding</keyword>
<evidence type="ECO:0000313" key="7">
    <source>
        <dbReference type="Proteomes" id="UP000008136"/>
    </source>
</evidence>
<evidence type="ECO:0000256" key="2">
    <source>
        <dbReference type="ARBA" id="ARBA00022695"/>
    </source>
</evidence>
<evidence type="ECO:0000256" key="1">
    <source>
        <dbReference type="ARBA" id="ARBA00022679"/>
    </source>
</evidence>
<proteinExistence type="inferred from homology"/>
<evidence type="ECO:0000313" key="6">
    <source>
        <dbReference type="EMBL" id="AEA47619.1"/>
    </source>
</evidence>
<comment type="pathway">
    <text evidence="5">Cofactor biosynthesis; coenzyme F420 biosynthesis.</text>
</comment>
<dbReference type="InterPro" id="IPR029044">
    <property type="entry name" value="Nucleotide-diphossugar_trans"/>
</dbReference>
<evidence type="ECO:0000256" key="3">
    <source>
        <dbReference type="ARBA" id="ARBA00022741"/>
    </source>
</evidence>
<dbReference type="GO" id="GO:0005525">
    <property type="term" value="F:GTP binding"/>
    <property type="evidence" value="ECO:0007669"/>
    <property type="project" value="UniProtKB-KW"/>
</dbReference>
<dbReference type="HAMAP" id="MF_02114">
    <property type="entry name" value="CofC"/>
    <property type="match status" value="1"/>
</dbReference>
<accession>F2KQ16</accession>
<dbReference type="RefSeq" id="WP_013684275.1">
    <property type="nucleotide sequence ID" value="NC_015320.1"/>
</dbReference>
<protein>
    <recommendedName>
        <fullName evidence="5">2-phospho-L-lactate guanylyltransferase</fullName>
        <shortName evidence="5">LP guanylyltransferase</shortName>
        <ecNumber evidence="5">2.7.7.68</ecNumber>
    </recommendedName>
</protein>
<sequence>MVHIVIPFRPSNPKSRLADYLSEGERQRLAVCMLKDVLSAVRDYPTSVLASELPADLRDEIEPFADLIVDPRPLDEAVNAVLQPETAVIMSDLPLINRKIVKGFVETEGDVVIAPGRKGGTNMLLVRIPFRVSYHYGSFLKHVKMAKKAGAKVSVYDSFFASVDIDTYDDLLEVMLHGRGETKRFLSELGFRIVMEKEPRLIREV</sequence>
<dbReference type="AlphaFoldDB" id="F2KQ16"/>
<organism evidence="6 7">
    <name type="scientific">Archaeoglobus veneficus (strain DSM 11195 / SNP6)</name>
    <dbReference type="NCBI Taxonomy" id="693661"/>
    <lineage>
        <taxon>Archaea</taxon>
        <taxon>Methanobacteriati</taxon>
        <taxon>Methanobacteriota</taxon>
        <taxon>Archaeoglobi</taxon>
        <taxon>Archaeoglobales</taxon>
        <taxon>Archaeoglobaceae</taxon>
        <taxon>Archaeoglobus</taxon>
    </lineage>
</organism>
<dbReference type="GO" id="GO:0052645">
    <property type="term" value="P:F420-0 metabolic process"/>
    <property type="evidence" value="ECO:0007669"/>
    <property type="project" value="UniProtKB-UniRule"/>
</dbReference>
<dbReference type="eggNOG" id="arCOG04472">
    <property type="taxonomic scope" value="Archaea"/>
</dbReference>
<dbReference type="GO" id="GO:0043814">
    <property type="term" value="F:phospholactate guanylyltransferase activity"/>
    <property type="evidence" value="ECO:0007669"/>
    <property type="project" value="UniProtKB-EC"/>
</dbReference>
<reference evidence="6 7" key="1">
    <citation type="submission" date="2011-03" db="EMBL/GenBank/DDBJ databases">
        <title>The complete genome of Archaeoglobus veneficus SNP6.</title>
        <authorList>
            <consortium name="US DOE Joint Genome Institute (JGI-PGF)"/>
            <person name="Lucas S."/>
            <person name="Copeland A."/>
            <person name="Lapidus A."/>
            <person name="Bruce D."/>
            <person name="Goodwin L."/>
            <person name="Pitluck S."/>
            <person name="Kyrpides N."/>
            <person name="Mavromatis K."/>
            <person name="Pagani I."/>
            <person name="Ivanova N."/>
            <person name="Mikhailova N."/>
            <person name="Lu M."/>
            <person name="Detter J.C."/>
            <person name="Tapia R."/>
            <person name="Han C."/>
            <person name="Land M."/>
            <person name="Hauser L."/>
            <person name="Markowitz V."/>
            <person name="Cheng J.-F."/>
            <person name="Hugenholtz P."/>
            <person name="Woyke T."/>
            <person name="Wu D."/>
            <person name="Spring S."/>
            <person name="Brambilla E."/>
            <person name="Klenk H.-P."/>
            <person name="Eisen J.A."/>
        </authorList>
    </citation>
    <scope>NUCLEOTIDE SEQUENCE [LARGE SCALE GENOMIC DNA]</scope>
    <source>
        <strain>SNP6</strain>
    </source>
</reference>
<keyword evidence="7" id="KW-1185">Reference proteome</keyword>
<name>F2KQ16_ARCVS</name>
<dbReference type="STRING" id="693661.Arcve_1619"/>
<comment type="similarity">
    <text evidence="5">Belongs to the CofC family.</text>
</comment>
<dbReference type="EC" id="2.7.7.68" evidence="5"/>
<evidence type="ECO:0000256" key="5">
    <source>
        <dbReference type="HAMAP-Rule" id="MF_02114"/>
    </source>
</evidence>